<evidence type="ECO:0000313" key="8">
    <source>
        <dbReference type="EMBL" id="PPE06399.1"/>
    </source>
</evidence>
<dbReference type="InterPro" id="IPR007685">
    <property type="entry name" value="RelA_SpoT"/>
</dbReference>
<dbReference type="InterPro" id="IPR043519">
    <property type="entry name" value="NT_sf"/>
</dbReference>
<dbReference type="OrthoDB" id="9805041at2"/>
<evidence type="ECO:0000259" key="6">
    <source>
        <dbReference type="PROSITE" id="PS51831"/>
    </source>
</evidence>
<keyword evidence="8" id="KW-0808">Transferase</keyword>
<dbReference type="Pfam" id="PF13328">
    <property type="entry name" value="HD_4"/>
    <property type="match status" value="1"/>
</dbReference>
<accession>A0A2S5RGD4</accession>
<evidence type="ECO:0000256" key="1">
    <source>
        <dbReference type="ARBA" id="ARBA00025704"/>
    </source>
</evidence>
<dbReference type="CDD" id="cd00077">
    <property type="entry name" value="HDc"/>
    <property type="match status" value="1"/>
</dbReference>
<dbReference type="Pfam" id="PF04607">
    <property type="entry name" value="RelA_SpoT"/>
    <property type="match status" value="1"/>
</dbReference>
<evidence type="ECO:0000256" key="4">
    <source>
        <dbReference type="RuleBase" id="RU003847"/>
    </source>
</evidence>
<gene>
    <name evidence="8" type="primary">relA</name>
    <name evidence="8" type="ORF">MCORR_v1c00270</name>
</gene>
<keyword evidence="8" id="KW-0418">Kinase</keyword>
<dbReference type="Pfam" id="PF02824">
    <property type="entry name" value="TGS"/>
    <property type="match status" value="1"/>
</dbReference>
<dbReference type="Pfam" id="PF13291">
    <property type="entry name" value="ACT_4"/>
    <property type="match status" value="1"/>
</dbReference>
<dbReference type="Gene3D" id="1.10.3210.10">
    <property type="entry name" value="Hypothetical protein af1432"/>
    <property type="match status" value="1"/>
</dbReference>
<dbReference type="FunFam" id="3.10.20.30:FF:000002">
    <property type="entry name" value="GTP pyrophosphokinase (RelA/SpoT)"/>
    <property type="match status" value="1"/>
</dbReference>
<keyword evidence="9" id="KW-1185">Reference proteome</keyword>
<feature type="domain" description="TGS" evidence="7">
    <location>
        <begin position="414"/>
        <end position="477"/>
    </location>
</feature>
<feature type="domain" description="ACT" evidence="5">
    <location>
        <begin position="684"/>
        <end position="762"/>
    </location>
</feature>
<dbReference type="InterPro" id="IPR012676">
    <property type="entry name" value="TGS-like"/>
</dbReference>
<protein>
    <recommendedName>
        <fullName evidence="2">Penta-phosphate guanosine-3'-pyrophosphohydrolase</fullName>
    </recommendedName>
</protein>
<dbReference type="InterPro" id="IPR006674">
    <property type="entry name" value="HD_domain"/>
</dbReference>
<sequence length="762" mass="87533">MSASKIKNTNRASTNLNIIEIKEFDVLKQEVSKYIKDENIINDVHKAYIFAEKMHANQKRKNGDPYIYHPLSTSYYLAQLEMGPKTIIAGLLHDVIEDTPITKKEISDMFGEEVAELVDSVTKVSFFEEDNREKIKSEYLRKLYISMAKDIRVIIIKIADRLHNMLTISNMSLEKQKLVAQETLNIYSAIAHRIGMKNAKSKLEDMSFAVLQPKDYQYIVKLLDENKQTREKDVEKTINNIYEFLTKEKNVKILAIFGREKTHYSIYRKMSVNGKEFEQIHDLTAIRIITKSIDDCYKVLGFIHQKYIPLSGRFKDYIATPKNGVYQSLHTTVADNNNMIFEVQIRTNKMDDVAESGAAAHWRYKDNEIVDVAKRQKEIDEQIDVFTRILDITDQADENENNKDLEKQLQQDIFASTIYVLTPNQQVITLPYGATVLDFAYRIHTEIGEKTTGAKIDGSFSPINTVLKSGQVIEVKTSSKQQPTHEWLKIVITTNARNRIRKYLNNKFNEDKGFENERKEAAIKAQHIINSFINQKDWKWKKISIDQTTELVKKDGYASLEEFLISIARGEFPIAEAVDKYYVNQSYSKDDETLRTIASRTINDKTLKNDIVIEGITNIKTSIAICCLPIPYEDVVGYVTKSGNGIKVHMRKCFSLNSLVEQNKRLVEVKWNEAVTINNTYRTKIRYFATDRPNLLYDISRVLTNSKATTINIKMGVDPKTLIASGVLTVQVKSVEQLNQIIASIKSLANLIDCERDVKVID</sequence>
<dbReference type="PROSITE" id="PS51880">
    <property type="entry name" value="TGS"/>
    <property type="match status" value="1"/>
</dbReference>
<evidence type="ECO:0000259" key="7">
    <source>
        <dbReference type="PROSITE" id="PS51880"/>
    </source>
</evidence>
<dbReference type="InterPro" id="IPR033655">
    <property type="entry name" value="TGS_RelA/SpoT"/>
</dbReference>
<evidence type="ECO:0000259" key="5">
    <source>
        <dbReference type="PROSITE" id="PS51671"/>
    </source>
</evidence>
<dbReference type="CDD" id="cd05399">
    <property type="entry name" value="NT_Rel-Spo_like"/>
    <property type="match status" value="1"/>
</dbReference>
<dbReference type="GO" id="GO:0005886">
    <property type="term" value="C:plasma membrane"/>
    <property type="evidence" value="ECO:0007669"/>
    <property type="project" value="TreeGrafter"/>
</dbReference>
<evidence type="ECO:0000313" key="9">
    <source>
        <dbReference type="Proteomes" id="UP000239785"/>
    </source>
</evidence>
<comment type="function">
    <text evidence="3">In eubacteria ppGpp (guanosine 3'-diphosphate 5'-diphosphate) is a mediator of the stringent response that coordinates a variety of cellular activities in response to changes in nutritional abundance. This enzyme catalyzes the degradation of ppGpp into GDP. It may also be capable of catalyzing the synthesis of ppGpp.</text>
</comment>
<dbReference type="SUPFAM" id="SSF109604">
    <property type="entry name" value="HD-domain/PDEase-like"/>
    <property type="match status" value="1"/>
</dbReference>
<comment type="caution">
    <text evidence="8">The sequence shown here is derived from an EMBL/GenBank/DDBJ whole genome shotgun (WGS) entry which is preliminary data.</text>
</comment>
<dbReference type="InterPro" id="IPR003607">
    <property type="entry name" value="HD/PDEase_dom"/>
</dbReference>
<dbReference type="InterPro" id="IPR002912">
    <property type="entry name" value="ACT_dom"/>
</dbReference>
<dbReference type="InterPro" id="IPR004811">
    <property type="entry name" value="RelA/Spo_fam"/>
</dbReference>
<dbReference type="SUPFAM" id="SSF81301">
    <property type="entry name" value="Nucleotidyltransferase"/>
    <property type="match status" value="1"/>
</dbReference>
<dbReference type="SMART" id="SM00471">
    <property type="entry name" value="HDc"/>
    <property type="match status" value="1"/>
</dbReference>
<dbReference type="InterPro" id="IPR012675">
    <property type="entry name" value="Beta-grasp_dom_sf"/>
</dbReference>
<comment type="similarity">
    <text evidence="4">Belongs to the relA/spoT family.</text>
</comment>
<reference evidence="8 9" key="1">
    <citation type="submission" date="2017-11" db="EMBL/GenBank/DDBJ databases">
        <title>Genome sequence of Mesoplasma corruscae ELCA-2 (ATCC 49579).</title>
        <authorList>
            <person name="Lo W.-S."/>
            <person name="Kuo C.-H."/>
        </authorList>
    </citation>
    <scope>NUCLEOTIDE SEQUENCE [LARGE SCALE GENOMIC DNA]</scope>
    <source>
        <strain evidence="8 9">ELCA-2</strain>
    </source>
</reference>
<dbReference type="FunFam" id="1.10.3210.10:FF:000001">
    <property type="entry name" value="GTP pyrophosphokinase RelA"/>
    <property type="match status" value="1"/>
</dbReference>
<dbReference type="CDD" id="cd04876">
    <property type="entry name" value="ACT_RelA-SpoT"/>
    <property type="match status" value="1"/>
</dbReference>
<dbReference type="NCBIfam" id="TIGR00691">
    <property type="entry name" value="spoT_relA"/>
    <property type="match status" value="1"/>
</dbReference>
<dbReference type="Proteomes" id="UP000239785">
    <property type="component" value="Unassembled WGS sequence"/>
</dbReference>
<dbReference type="CDD" id="cd01668">
    <property type="entry name" value="TGS_RSH"/>
    <property type="match status" value="1"/>
</dbReference>
<dbReference type="SUPFAM" id="SSF55021">
    <property type="entry name" value="ACT-like"/>
    <property type="match status" value="1"/>
</dbReference>
<evidence type="ECO:0000256" key="2">
    <source>
        <dbReference type="ARBA" id="ARBA00041770"/>
    </source>
</evidence>
<feature type="domain" description="HD" evidence="6">
    <location>
        <begin position="66"/>
        <end position="165"/>
    </location>
</feature>
<dbReference type="SMART" id="SM00954">
    <property type="entry name" value="RelA_SpoT"/>
    <property type="match status" value="1"/>
</dbReference>
<dbReference type="PANTHER" id="PTHR21262">
    <property type="entry name" value="GUANOSINE-3',5'-BIS DIPHOSPHATE 3'-PYROPHOSPHOHYDROLASE"/>
    <property type="match status" value="1"/>
</dbReference>
<comment type="pathway">
    <text evidence="1">Purine metabolism.</text>
</comment>
<dbReference type="GO" id="GO:0016301">
    <property type="term" value="F:kinase activity"/>
    <property type="evidence" value="ECO:0007669"/>
    <property type="project" value="UniProtKB-KW"/>
</dbReference>
<dbReference type="PROSITE" id="PS51831">
    <property type="entry name" value="HD"/>
    <property type="match status" value="1"/>
</dbReference>
<organism evidence="8 9">
    <name type="scientific">Mesoplasma corruscae</name>
    <dbReference type="NCBI Taxonomy" id="216874"/>
    <lineage>
        <taxon>Bacteria</taxon>
        <taxon>Bacillati</taxon>
        <taxon>Mycoplasmatota</taxon>
        <taxon>Mollicutes</taxon>
        <taxon>Entomoplasmatales</taxon>
        <taxon>Entomoplasmataceae</taxon>
        <taxon>Mesoplasma</taxon>
    </lineage>
</organism>
<dbReference type="InterPro" id="IPR045865">
    <property type="entry name" value="ACT-like_dom_sf"/>
</dbReference>
<dbReference type="SUPFAM" id="SSF81271">
    <property type="entry name" value="TGS-like"/>
    <property type="match status" value="1"/>
</dbReference>
<dbReference type="Gene3D" id="3.30.460.10">
    <property type="entry name" value="Beta Polymerase, domain 2"/>
    <property type="match status" value="1"/>
</dbReference>
<dbReference type="Gene3D" id="3.10.20.30">
    <property type="match status" value="1"/>
</dbReference>
<dbReference type="AlphaFoldDB" id="A0A2S5RGD4"/>
<dbReference type="Gene3D" id="3.30.70.260">
    <property type="match status" value="1"/>
</dbReference>
<proteinExistence type="inferred from homology"/>
<evidence type="ECO:0000256" key="3">
    <source>
        <dbReference type="ARBA" id="ARBA00056789"/>
    </source>
</evidence>
<name>A0A2S5RGD4_9MOLU</name>
<dbReference type="PANTHER" id="PTHR21262:SF31">
    <property type="entry name" value="GTP PYROPHOSPHOKINASE"/>
    <property type="match status" value="1"/>
</dbReference>
<dbReference type="GO" id="GO:0015969">
    <property type="term" value="P:guanosine tetraphosphate metabolic process"/>
    <property type="evidence" value="ECO:0007669"/>
    <property type="project" value="InterPro"/>
</dbReference>
<dbReference type="PROSITE" id="PS51671">
    <property type="entry name" value="ACT"/>
    <property type="match status" value="1"/>
</dbReference>
<dbReference type="RefSeq" id="WP_104207634.1">
    <property type="nucleotide sequence ID" value="NZ_PHNF01000001.1"/>
</dbReference>
<dbReference type="InterPro" id="IPR004095">
    <property type="entry name" value="TGS"/>
</dbReference>
<dbReference type="EMBL" id="PHNF01000001">
    <property type="protein sequence ID" value="PPE06399.1"/>
    <property type="molecule type" value="Genomic_DNA"/>
</dbReference>